<dbReference type="EMBL" id="UZAN01041603">
    <property type="protein sequence ID" value="VDP73544.1"/>
    <property type="molecule type" value="Genomic_DNA"/>
</dbReference>
<protein>
    <submittedName>
        <fullName evidence="3">Glyco_hydro_38C domain-containing protein</fullName>
    </submittedName>
</protein>
<organism evidence="3">
    <name type="scientific">Echinostoma caproni</name>
    <dbReference type="NCBI Taxonomy" id="27848"/>
    <lineage>
        <taxon>Eukaryota</taxon>
        <taxon>Metazoa</taxon>
        <taxon>Spiralia</taxon>
        <taxon>Lophotrochozoa</taxon>
        <taxon>Platyhelminthes</taxon>
        <taxon>Trematoda</taxon>
        <taxon>Digenea</taxon>
        <taxon>Plagiorchiida</taxon>
        <taxon>Echinostomata</taxon>
        <taxon>Echinostomatoidea</taxon>
        <taxon>Echinostomatidae</taxon>
        <taxon>Echinostoma</taxon>
    </lineage>
</organism>
<gene>
    <name evidence="1" type="ORF">ECPE_LOCUS4750</name>
</gene>
<name>A0A183ACR5_9TREM</name>
<dbReference type="AlphaFoldDB" id="A0A183ACR5"/>
<dbReference type="Proteomes" id="UP000272942">
    <property type="component" value="Unassembled WGS sequence"/>
</dbReference>
<dbReference type="WBParaSite" id="ECPE_0000476201-mRNA-1">
    <property type="protein sequence ID" value="ECPE_0000476201-mRNA-1"/>
    <property type="gene ID" value="ECPE_0000476201"/>
</dbReference>
<reference evidence="3" key="1">
    <citation type="submission" date="2016-06" db="UniProtKB">
        <authorList>
            <consortium name="WormBaseParasite"/>
        </authorList>
    </citation>
    <scope>IDENTIFICATION</scope>
</reference>
<accession>A0A183ACR5</accession>
<evidence type="ECO:0000313" key="1">
    <source>
        <dbReference type="EMBL" id="VDP73544.1"/>
    </source>
</evidence>
<evidence type="ECO:0000313" key="2">
    <source>
        <dbReference type="Proteomes" id="UP000272942"/>
    </source>
</evidence>
<keyword evidence="2" id="KW-1185">Reference proteome</keyword>
<evidence type="ECO:0000313" key="3">
    <source>
        <dbReference type="WBParaSite" id="ECPE_0000476201-mRNA-1"/>
    </source>
</evidence>
<sequence>MPPTIEDSRTKHPVLHECRIACHGYGVDAQSMFVIQLSVKHDDLRKVSIAADESTVRNTFKHWLGGMKTEVDGIKYVPKFINPVVYATGTVYENDEIVRYGEQITVGESTERTDLERKLQTKISWFEAEKITVNVKQSVPAKSQLTVTLFNSAKEMERSGMILTRNYPLRISHVKPRISTEFRFHVQNFERGSNTEFVEPTATLFHKMTVGSALLEKVQGYENLCNQLIVQYRYNSSGLEHECKMLHNTVLDSSVTLRLRLNRDGFALPNPIDYVVKWNE</sequence>
<proteinExistence type="predicted"/>
<reference evidence="1 2" key="2">
    <citation type="submission" date="2018-11" db="EMBL/GenBank/DDBJ databases">
        <authorList>
            <consortium name="Pathogen Informatics"/>
        </authorList>
    </citation>
    <scope>NUCLEOTIDE SEQUENCE [LARGE SCALE GENOMIC DNA]</scope>
    <source>
        <strain evidence="1 2">Egypt</strain>
    </source>
</reference>